<dbReference type="PATRIC" id="fig|29556.3.peg.299"/>
<dbReference type="EMBL" id="CP011021">
    <property type="protein sequence ID" value="AKA49925.1"/>
    <property type="molecule type" value="Genomic_DNA"/>
</dbReference>
<dbReference type="AlphaFoldDB" id="A0A0D5ZJS7"/>
<reference evidence="7 8" key="1">
    <citation type="journal article" date="2015" name="Genome Announc.">
        <title>Complete Genome Sequence of Mycoplasma meleagridis, a Possible Emerging Pathogen in Chickens.</title>
        <authorList>
            <person name="Abolnik C."/>
        </authorList>
    </citation>
    <scope>NUCLEOTIDE SEQUENCE [LARGE SCALE GENOMIC DNA]</scope>
    <source>
        <strain evidence="7 8">B2096 8B</strain>
    </source>
</reference>
<dbReference type="GO" id="GO:0005886">
    <property type="term" value="C:plasma membrane"/>
    <property type="evidence" value="ECO:0007669"/>
    <property type="project" value="UniProtKB-SubCell"/>
</dbReference>
<evidence type="ECO:0000256" key="1">
    <source>
        <dbReference type="ARBA" id="ARBA00004236"/>
    </source>
</evidence>
<keyword evidence="3" id="KW-0732">Signal</keyword>
<dbReference type="HOGENOM" id="CLU_027135_0_0_14"/>
<dbReference type="PANTHER" id="PTHR34296">
    <property type="entry name" value="TRANSCRIPTIONAL ACTIVATOR PROTEIN MED"/>
    <property type="match status" value="1"/>
</dbReference>
<evidence type="ECO:0000313" key="7">
    <source>
        <dbReference type="EMBL" id="AKA49925.1"/>
    </source>
</evidence>
<dbReference type="KEGG" id="mgb:VO56_01475"/>
<dbReference type="Proteomes" id="UP000032722">
    <property type="component" value="Chromosome"/>
</dbReference>
<dbReference type="PRINTS" id="PR01733">
    <property type="entry name" value="LIPPROTEIN48"/>
</dbReference>
<dbReference type="Gene3D" id="3.40.50.2300">
    <property type="match status" value="2"/>
</dbReference>
<evidence type="ECO:0000313" key="8">
    <source>
        <dbReference type="Proteomes" id="UP000032722"/>
    </source>
</evidence>
<evidence type="ECO:0000256" key="5">
    <source>
        <dbReference type="ARBA" id="ARBA00023288"/>
    </source>
</evidence>
<dbReference type="InterPro" id="IPR003760">
    <property type="entry name" value="PnrA-like"/>
</dbReference>
<dbReference type="PROSITE" id="PS51257">
    <property type="entry name" value="PROKAR_LIPOPROTEIN"/>
    <property type="match status" value="1"/>
</dbReference>
<dbReference type="InterPro" id="IPR008107">
    <property type="entry name" value="Mycoplasma_p48"/>
</dbReference>
<keyword evidence="2" id="KW-1003">Cell membrane</keyword>
<accession>A0A0D5ZJS7</accession>
<evidence type="ECO:0000256" key="2">
    <source>
        <dbReference type="ARBA" id="ARBA00022475"/>
    </source>
</evidence>
<evidence type="ECO:0000256" key="3">
    <source>
        <dbReference type="ARBA" id="ARBA00022729"/>
    </source>
</evidence>
<evidence type="ECO:0000256" key="4">
    <source>
        <dbReference type="ARBA" id="ARBA00023136"/>
    </source>
</evidence>
<comment type="subcellular location">
    <subcellularLocation>
        <location evidence="1">Cell membrane</location>
    </subcellularLocation>
</comment>
<organism evidence="8">
    <name type="scientific">Mycoplasmopsis gallinacea</name>
    <dbReference type="NCBI Taxonomy" id="29556"/>
    <lineage>
        <taxon>Bacteria</taxon>
        <taxon>Bacillati</taxon>
        <taxon>Mycoplasmatota</taxon>
        <taxon>Mycoplasmoidales</taxon>
        <taxon>Metamycoplasmataceae</taxon>
        <taxon>Mycoplasmopsis</taxon>
    </lineage>
</organism>
<gene>
    <name evidence="7" type="ORF">VO56_01475</name>
</gene>
<protein>
    <recommendedName>
        <fullName evidence="6">ABC transporter substrate-binding protein PnrA-like domain-containing protein</fullName>
    </recommendedName>
</protein>
<evidence type="ECO:0000259" key="6">
    <source>
        <dbReference type="Pfam" id="PF02608"/>
    </source>
</evidence>
<proteinExistence type="predicted"/>
<dbReference type="PANTHER" id="PTHR34296:SF2">
    <property type="entry name" value="ABC TRANSPORTER GUANOSINE-BINDING PROTEIN NUPN"/>
    <property type="match status" value="1"/>
</dbReference>
<dbReference type="InterPro" id="IPR050957">
    <property type="entry name" value="BMP_lipoprotein"/>
</dbReference>
<feature type="domain" description="ABC transporter substrate-binding protein PnrA-like" evidence="6">
    <location>
        <begin position="73"/>
        <end position="338"/>
    </location>
</feature>
<keyword evidence="5" id="KW-0449">Lipoprotein</keyword>
<keyword evidence="4" id="KW-0472">Membrane</keyword>
<sequence>MARFKKTLLLGGLSLVSILPMVSVISCKNDNDVTQDDITQYIAQKDRVTSISTSGENFSSSDVTDAIKKLQPVLITDEGNTDDKSFNQSSWEALLTVYDKTKIPVSFVKPSNYQNAYNAALASHKKIWILSGFKHQSPIQKYIKQNKDALQKEGVKIIGVDFSLDPSQLNGFSEFYGLNFKIKESAWIVGYATAKFLADKYPTDAAKRLVTSFGGGEFPGVTTFNEGFLKGLLSFAKENPSKKVIHTDELSLNSGFELNDTMATVVTKHTSTNAEVILPVAGPGTFEVIKNNKTMSIIGVDVDQAVSSPENAGRFLTSITKGIGQAVYDVITEIIFGNKARTRYLQNKQANSIISLEEGFKEGWVGYSPSHLQNEADREKMNAALKEADAKFKSFGDAKVAYINSSKATEEGADIASQSNRLTDLINAIKAA</sequence>
<dbReference type="Pfam" id="PF02608">
    <property type="entry name" value="Bmp"/>
    <property type="match status" value="1"/>
</dbReference>
<dbReference type="PIRSF" id="PIRSF032900">
    <property type="entry name" value="Mycoplasma_p48"/>
    <property type="match status" value="1"/>
</dbReference>
<name>A0A0D5ZJS7_9BACT</name>